<evidence type="ECO:0000259" key="8">
    <source>
        <dbReference type="PROSITE" id="PS50011"/>
    </source>
</evidence>
<accession>A0A2P6NXH1</accession>
<feature type="domain" description="Protein kinase" evidence="8">
    <location>
        <begin position="73"/>
        <end position="331"/>
    </location>
</feature>
<evidence type="ECO:0000256" key="5">
    <source>
        <dbReference type="ARBA" id="ARBA00022840"/>
    </source>
</evidence>
<dbReference type="PROSITE" id="PS50011">
    <property type="entry name" value="PROTEIN_KINASE_DOM"/>
    <property type="match status" value="1"/>
</dbReference>
<dbReference type="InterPro" id="IPR011009">
    <property type="entry name" value="Kinase-like_dom_sf"/>
</dbReference>
<dbReference type="FunFam" id="1.10.510.10:FF:000026">
    <property type="entry name" value="Calcium/calmodulin-dependent protein kinase type 1"/>
    <property type="match status" value="1"/>
</dbReference>
<dbReference type="SUPFAM" id="SSF56112">
    <property type="entry name" value="Protein kinase-like (PK-like)"/>
    <property type="match status" value="1"/>
</dbReference>
<evidence type="ECO:0000313" key="9">
    <source>
        <dbReference type="EMBL" id="PRP88655.1"/>
    </source>
</evidence>
<keyword evidence="2" id="KW-0808">Transferase</keyword>
<keyword evidence="1 7" id="KW-0723">Serine/threonine-protein kinase</keyword>
<dbReference type="FunFam" id="3.30.200.20:FF:000042">
    <property type="entry name" value="Aurora kinase A"/>
    <property type="match status" value="1"/>
</dbReference>
<dbReference type="Proteomes" id="UP000241769">
    <property type="component" value="Unassembled WGS sequence"/>
</dbReference>
<dbReference type="Pfam" id="PF00069">
    <property type="entry name" value="Pkinase"/>
    <property type="match status" value="1"/>
</dbReference>
<dbReference type="GO" id="GO:0004674">
    <property type="term" value="F:protein serine/threonine kinase activity"/>
    <property type="evidence" value="ECO:0007669"/>
    <property type="project" value="UniProtKB-KW"/>
</dbReference>
<keyword evidence="5 6" id="KW-0067">ATP-binding</keyword>
<dbReference type="FunCoup" id="A0A2P6NXH1">
    <property type="interactions" value="129"/>
</dbReference>
<evidence type="ECO:0000256" key="1">
    <source>
        <dbReference type="ARBA" id="ARBA00022527"/>
    </source>
</evidence>
<dbReference type="PROSITE" id="PS00107">
    <property type="entry name" value="PROTEIN_KINASE_ATP"/>
    <property type="match status" value="1"/>
</dbReference>
<dbReference type="PANTHER" id="PTHR24347">
    <property type="entry name" value="SERINE/THREONINE-PROTEIN KINASE"/>
    <property type="match status" value="1"/>
</dbReference>
<dbReference type="PROSITE" id="PS00108">
    <property type="entry name" value="PROTEIN_KINASE_ST"/>
    <property type="match status" value="1"/>
</dbReference>
<dbReference type="AlphaFoldDB" id="A0A2P6NXH1"/>
<evidence type="ECO:0000256" key="3">
    <source>
        <dbReference type="ARBA" id="ARBA00022741"/>
    </source>
</evidence>
<proteinExistence type="inferred from homology"/>
<keyword evidence="10" id="KW-1185">Reference proteome</keyword>
<dbReference type="EMBL" id="MDYQ01000008">
    <property type="protein sequence ID" value="PRP88655.1"/>
    <property type="molecule type" value="Genomic_DNA"/>
</dbReference>
<evidence type="ECO:0000256" key="2">
    <source>
        <dbReference type="ARBA" id="ARBA00022679"/>
    </source>
</evidence>
<evidence type="ECO:0000256" key="4">
    <source>
        <dbReference type="ARBA" id="ARBA00022777"/>
    </source>
</evidence>
<dbReference type="InterPro" id="IPR000719">
    <property type="entry name" value="Prot_kinase_dom"/>
</dbReference>
<evidence type="ECO:0000256" key="7">
    <source>
        <dbReference type="RuleBase" id="RU000304"/>
    </source>
</evidence>
<dbReference type="InParanoid" id="A0A2P6NXH1"/>
<dbReference type="GO" id="GO:0005524">
    <property type="term" value="F:ATP binding"/>
    <property type="evidence" value="ECO:0007669"/>
    <property type="project" value="UniProtKB-UniRule"/>
</dbReference>
<organism evidence="9 10">
    <name type="scientific">Planoprotostelium fungivorum</name>
    <dbReference type="NCBI Taxonomy" id="1890364"/>
    <lineage>
        <taxon>Eukaryota</taxon>
        <taxon>Amoebozoa</taxon>
        <taxon>Evosea</taxon>
        <taxon>Variosea</taxon>
        <taxon>Cavosteliida</taxon>
        <taxon>Cavosteliaceae</taxon>
        <taxon>Planoprotostelium</taxon>
    </lineage>
</organism>
<dbReference type="STRING" id="1890364.A0A2P6NXH1"/>
<reference evidence="9 10" key="1">
    <citation type="journal article" date="2018" name="Genome Biol. Evol.">
        <title>Multiple Roots of Fruiting Body Formation in Amoebozoa.</title>
        <authorList>
            <person name="Hillmann F."/>
            <person name="Forbes G."/>
            <person name="Novohradska S."/>
            <person name="Ferling I."/>
            <person name="Riege K."/>
            <person name="Groth M."/>
            <person name="Westermann M."/>
            <person name="Marz M."/>
            <person name="Spaller T."/>
            <person name="Winckler T."/>
            <person name="Schaap P."/>
            <person name="Glockner G."/>
        </authorList>
    </citation>
    <scope>NUCLEOTIDE SEQUENCE [LARGE SCALE GENOMIC DNA]</scope>
    <source>
        <strain evidence="9 10">Jena</strain>
    </source>
</reference>
<keyword evidence="4 9" id="KW-0418">Kinase</keyword>
<dbReference type="InterPro" id="IPR017441">
    <property type="entry name" value="Protein_kinase_ATP_BS"/>
</dbReference>
<sequence length="360" mass="40199">MKKISFTATSVALPGIDLSAQTAPSKDNLNAIQRRFILHNISQTEASGDTEEKGGSSTSIMSADLSPTEIGDYLIKEEVGKGAFSTVYRAVHKETGEQFAIKVIKKSAINVDAKTQKRYKTEVEILRSVNHPHIISLKDLYNTKDRLYLVMEFVNGGELFDKIVDKGSYSEKDAATVVFKVLDAIQYLHHKNIAHRDLKPENLLLKSSDDTHVMLSDFGLSRILGEESMMSTACGTPYYVAPEVVKAVSYTKEVDMWSIGVITYFLLAGFPPFMGEKLTDIVEQILEADFSFPSPYWDDVSDAAKDFVSKLLVIDPRARFSAEQALNHPWLALEKASDKPLKGHTEFQKSNNARKKQFSM</sequence>
<dbReference type="OrthoDB" id="40902at2759"/>
<name>A0A2P6NXH1_9EUKA</name>
<comment type="similarity">
    <text evidence="7">Belongs to the protein kinase superfamily.</text>
</comment>
<comment type="caution">
    <text evidence="9">The sequence shown here is derived from an EMBL/GenBank/DDBJ whole genome shotgun (WGS) entry which is preliminary data.</text>
</comment>
<dbReference type="CDD" id="cd05117">
    <property type="entry name" value="STKc_CAMK"/>
    <property type="match status" value="1"/>
</dbReference>
<dbReference type="InterPro" id="IPR008271">
    <property type="entry name" value="Ser/Thr_kinase_AS"/>
</dbReference>
<evidence type="ECO:0000256" key="6">
    <source>
        <dbReference type="PROSITE-ProRule" id="PRU10141"/>
    </source>
</evidence>
<feature type="binding site" evidence="6">
    <location>
        <position position="106"/>
    </location>
    <ligand>
        <name>ATP</name>
        <dbReference type="ChEBI" id="CHEBI:30616"/>
    </ligand>
</feature>
<keyword evidence="3 6" id="KW-0547">Nucleotide-binding</keyword>
<dbReference type="Gene3D" id="3.30.200.20">
    <property type="entry name" value="Phosphorylase Kinase, domain 1"/>
    <property type="match status" value="1"/>
</dbReference>
<dbReference type="SMART" id="SM00220">
    <property type="entry name" value="S_TKc"/>
    <property type="match status" value="1"/>
</dbReference>
<protein>
    <submittedName>
        <fullName evidence="9">Myosin light chain kinase</fullName>
    </submittedName>
</protein>
<evidence type="ECO:0000313" key="10">
    <source>
        <dbReference type="Proteomes" id="UP000241769"/>
    </source>
</evidence>
<dbReference type="Gene3D" id="1.10.510.10">
    <property type="entry name" value="Transferase(Phosphotransferase) domain 1"/>
    <property type="match status" value="1"/>
</dbReference>
<gene>
    <name evidence="9" type="ORF">PROFUN_02751</name>
</gene>